<dbReference type="SMART" id="SM00448">
    <property type="entry name" value="REC"/>
    <property type="match status" value="1"/>
</dbReference>
<dbReference type="InterPro" id="IPR033479">
    <property type="entry name" value="dCache_1"/>
</dbReference>
<evidence type="ECO:0000256" key="2">
    <source>
        <dbReference type="ARBA" id="ARBA00004651"/>
    </source>
</evidence>
<comment type="subcellular location">
    <subcellularLocation>
        <location evidence="2">Cell membrane</location>
        <topology evidence="2">Multi-pass membrane protein</topology>
    </subcellularLocation>
</comment>
<protein>
    <recommendedName>
        <fullName evidence="3">histidine kinase</fullName>
        <ecNumber evidence="3">2.7.13.3</ecNumber>
    </recommendedName>
</protein>
<keyword evidence="12" id="KW-0175">Coiled coil</keyword>
<dbReference type="PANTHER" id="PTHR45339:SF1">
    <property type="entry name" value="HYBRID SIGNAL TRANSDUCTION HISTIDINE KINASE J"/>
    <property type="match status" value="1"/>
</dbReference>
<dbReference type="InterPro" id="IPR029151">
    <property type="entry name" value="Sensor-like_sf"/>
</dbReference>
<evidence type="ECO:0000256" key="4">
    <source>
        <dbReference type="ARBA" id="ARBA00022475"/>
    </source>
</evidence>
<evidence type="ECO:0000256" key="5">
    <source>
        <dbReference type="ARBA" id="ARBA00022553"/>
    </source>
</evidence>
<dbReference type="RefSeq" id="WP_377961798.1">
    <property type="nucleotide sequence ID" value="NZ_JBHZOL010000021.1"/>
</dbReference>
<evidence type="ECO:0000256" key="3">
    <source>
        <dbReference type="ARBA" id="ARBA00012438"/>
    </source>
</evidence>
<name>A0ABW6IB44_9CYAN</name>
<dbReference type="Gene3D" id="1.10.287.130">
    <property type="match status" value="1"/>
</dbReference>
<dbReference type="CDD" id="cd00082">
    <property type="entry name" value="HisKA"/>
    <property type="match status" value="1"/>
</dbReference>
<keyword evidence="10" id="KW-0472">Membrane</keyword>
<evidence type="ECO:0000256" key="7">
    <source>
        <dbReference type="ARBA" id="ARBA00022777"/>
    </source>
</evidence>
<sequence>MKFWKTSFTTRVASAFLLLSLLSVAVVGGVAFVRAREALQRAAYDRLSVAATLKEQEIVRWFESCERDFLLIRQFPDVQRSLQQILTHSPQSPTYQAAYDQLIRYFAEYSSIKTQFAEILLLDRSNRIILSTHAAHEGQYEIATNLTYFETVQPGETFTPVFYISAKTGKPAITYAAPIRDRNGRRQGVILADLNLNRIDQIVSERTGLGETGETYVVGSLSNRNSFISRASFEAQSSLENLSSQGIEQVMDGISGAGLYPNYANVPVIGVYRWLDNQNVALLVEMSQAEALSSPARKLAFSIMIVGLGSVGILLAGVSQLARQLKRSREQLEDYSHQVEKKAEEANTANRAKSQFLANMSHELRTPLNAILGFSQLMTRDPSCSDTQLESLSIISRSGEHLLTLIDDVLSMSKIEAGLTTLNLTSFDLYSLLDALETMLRVKADAQGLQLVFQRSPAVPHYVKTDEGKLRQVLINLIGNAIKFTAKGRVELKVEANKNAPAKDFVSASPGEEAAKAAPPNSKFKVQNSKLLSPASPPAPYCLHFEVTDTGPGIAPNELDQLFNPFVQTTTGQKSQQGTGLGLSISRSFVQLMGGDITVHSVLDQGSIFAFDIDVCLAETADVQPRSQNRRIIGLAPDQPVYRLLIVEDRWENRQLLLRTLQPLGFEICEAVNGQEGLDLWTIWQPHLIWMDMRMPVMDGYEATRRIRQIEQERQGKKGRGEGGDGRDGGDRGEGGEREEGKGQAIKRKLTSAETRWLEQDASQNLKTSPPRLLSPAARASATPTKIIAITASAFEEQQAQILAAGCDDFVRKPFREEVIFNKLVTHLGVQFLYASPAPAAAIASSSSLTAEQLTTLPPDWISELYTAAVRVDADWIERLIGQLPENQADLAQQLRELIDRFDFDTIIELTQEKADANAIHEYTQS</sequence>
<dbReference type="GO" id="GO:0005524">
    <property type="term" value="F:ATP binding"/>
    <property type="evidence" value="ECO:0007669"/>
    <property type="project" value="UniProtKB-KW"/>
</dbReference>
<accession>A0ABW6IB44</accession>
<dbReference type="InterPro" id="IPR011006">
    <property type="entry name" value="CheY-like_superfamily"/>
</dbReference>
<dbReference type="SUPFAM" id="SSF52172">
    <property type="entry name" value="CheY-like"/>
    <property type="match status" value="1"/>
</dbReference>
<dbReference type="Proteomes" id="UP001600165">
    <property type="component" value="Unassembled WGS sequence"/>
</dbReference>
<dbReference type="EMBL" id="JBHZOL010000021">
    <property type="protein sequence ID" value="MFE4105377.1"/>
    <property type="molecule type" value="Genomic_DNA"/>
</dbReference>
<dbReference type="CDD" id="cd16922">
    <property type="entry name" value="HATPase_EvgS-ArcB-TorS-like"/>
    <property type="match status" value="1"/>
</dbReference>
<keyword evidence="9" id="KW-0902">Two-component regulatory system</keyword>
<dbReference type="InterPro" id="IPR003594">
    <property type="entry name" value="HATPase_dom"/>
</dbReference>
<keyword evidence="5 11" id="KW-0597">Phosphoprotein</keyword>
<dbReference type="SUPFAM" id="SSF55874">
    <property type="entry name" value="ATPase domain of HSP90 chaperone/DNA topoisomerase II/histidine kinase"/>
    <property type="match status" value="1"/>
</dbReference>
<keyword evidence="16" id="KW-0547">Nucleotide-binding</keyword>
<comment type="catalytic activity">
    <reaction evidence="1">
        <text>ATP + protein L-histidine = ADP + protein N-phospho-L-histidine.</text>
        <dbReference type="EC" id="2.7.13.3"/>
    </reaction>
</comment>
<evidence type="ECO:0000256" key="10">
    <source>
        <dbReference type="ARBA" id="ARBA00023136"/>
    </source>
</evidence>
<keyword evidence="4" id="KW-1003">Cell membrane</keyword>
<evidence type="ECO:0000256" key="12">
    <source>
        <dbReference type="SAM" id="Coils"/>
    </source>
</evidence>
<evidence type="ECO:0000256" key="1">
    <source>
        <dbReference type="ARBA" id="ARBA00000085"/>
    </source>
</evidence>
<evidence type="ECO:0000256" key="6">
    <source>
        <dbReference type="ARBA" id="ARBA00022692"/>
    </source>
</evidence>
<keyword evidence="7" id="KW-0808">Transferase</keyword>
<gene>
    <name evidence="16" type="ORF">ACFVKH_03740</name>
</gene>
<dbReference type="SMART" id="SM00387">
    <property type="entry name" value="HATPase_c"/>
    <property type="match status" value="1"/>
</dbReference>
<dbReference type="Pfam" id="PF00512">
    <property type="entry name" value="HisKA"/>
    <property type="match status" value="1"/>
</dbReference>
<comment type="caution">
    <text evidence="16">The sequence shown here is derived from an EMBL/GenBank/DDBJ whole genome shotgun (WGS) entry which is preliminary data.</text>
</comment>
<proteinExistence type="predicted"/>
<keyword evidence="7" id="KW-0418">Kinase</keyword>
<dbReference type="EC" id="2.7.13.3" evidence="3"/>
<feature type="coiled-coil region" evidence="12">
    <location>
        <begin position="318"/>
        <end position="352"/>
    </location>
</feature>
<evidence type="ECO:0000313" key="16">
    <source>
        <dbReference type="EMBL" id="MFE4105377.1"/>
    </source>
</evidence>
<dbReference type="InterPro" id="IPR004358">
    <property type="entry name" value="Sig_transdc_His_kin-like_C"/>
</dbReference>
<dbReference type="Pfam" id="PF02518">
    <property type="entry name" value="HATPase_c"/>
    <property type="match status" value="1"/>
</dbReference>
<keyword evidence="16" id="KW-0067">ATP-binding</keyword>
<feature type="compositionally biased region" description="Basic and acidic residues" evidence="13">
    <location>
        <begin position="711"/>
        <end position="742"/>
    </location>
</feature>
<evidence type="ECO:0000256" key="13">
    <source>
        <dbReference type="SAM" id="MobiDB-lite"/>
    </source>
</evidence>
<dbReference type="Gene3D" id="3.40.50.2300">
    <property type="match status" value="1"/>
</dbReference>
<evidence type="ECO:0000256" key="11">
    <source>
        <dbReference type="PROSITE-ProRule" id="PRU00169"/>
    </source>
</evidence>
<keyword evidence="6" id="KW-0812">Transmembrane</keyword>
<feature type="domain" description="Histidine kinase" evidence="14">
    <location>
        <begin position="359"/>
        <end position="617"/>
    </location>
</feature>
<dbReference type="InterPro" id="IPR005467">
    <property type="entry name" value="His_kinase_dom"/>
</dbReference>
<dbReference type="Pfam" id="PF02743">
    <property type="entry name" value="dCache_1"/>
    <property type="match status" value="1"/>
</dbReference>
<dbReference type="InterPro" id="IPR001789">
    <property type="entry name" value="Sig_transdc_resp-reg_receiver"/>
</dbReference>
<dbReference type="Pfam" id="PF00072">
    <property type="entry name" value="Response_reg"/>
    <property type="match status" value="1"/>
</dbReference>
<evidence type="ECO:0000256" key="9">
    <source>
        <dbReference type="ARBA" id="ARBA00023012"/>
    </source>
</evidence>
<dbReference type="InterPro" id="IPR036097">
    <property type="entry name" value="HisK_dim/P_sf"/>
</dbReference>
<dbReference type="PANTHER" id="PTHR45339">
    <property type="entry name" value="HYBRID SIGNAL TRANSDUCTION HISTIDINE KINASE J"/>
    <property type="match status" value="1"/>
</dbReference>
<dbReference type="InterPro" id="IPR036890">
    <property type="entry name" value="HATPase_C_sf"/>
</dbReference>
<dbReference type="Gene3D" id="3.30.450.20">
    <property type="entry name" value="PAS domain"/>
    <property type="match status" value="1"/>
</dbReference>
<reference evidence="16 17" key="1">
    <citation type="submission" date="2024-10" db="EMBL/GenBank/DDBJ databases">
        <authorList>
            <person name="Ratan Roy A."/>
            <person name="Morales Sandoval P.H."/>
            <person name="De Los Santos Villalobos S."/>
            <person name="Chakraborty S."/>
            <person name="Mukherjee J."/>
        </authorList>
    </citation>
    <scope>NUCLEOTIDE SEQUENCE [LARGE SCALE GENOMIC DNA]</scope>
    <source>
        <strain evidence="16 17">S1</strain>
    </source>
</reference>
<organism evidence="16 17">
    <name type="scientific">Almyronema epifaneia S1</name>
    <dbReference type="NCBI Taxonomy" id="2991925"/>
    <lineage>
        <taxon>Bacteria</taxon>
        <taxon>Bacillati</taxon>
        <taxon>Cyanobacteriota</taxon>
        <taxon>Cyanophyceae</taxon>
        <taxon>Nodosilineales</taxon>
        <taxon>Nodosilineaceae</taxon>
        <taxon>Almyronema</taxon>
        <taxon>Almyronema epifaneia</taxon>
    </lineage>
</organism>
<dbReference type="SMART" id="SM00388">
    <property type="entry name" value="HisKA"/>
    <property type="match status" value="1"/>
</dbReference>
<evidence type="ECO:0000259" key="14">
    <source>
        <dbReference type="PROSITE" id="PS50109"/>
    </source>
</evidence>
<dbReference type="PRINTS" id="PR00344">
    <property type="entry name" value="BCTRLSENSOR"/>
</dbReference>
<dbReference type="PROSITE" id="PS50109">
    <property type="entry name" value="HIS_KIN"/>
    <property type="match status" value="1"/>
</dbReference>
<feature type="modified residue" description="4-aspartylphosphate" evidence="11">
    <location>
        <position position="692"/>
    </location>
</feature>
<dbReference type="CDD" id="cd18773">
    <property type="entry name" value="PDC1_HK_sensor"/>
    <property type="match status" value="1"/>
</dbReference>
<evidence type="ECO:0000256" key="8">
    <source>
        <dbReference type="ARBA" id="ARBA00022989"/>
    </source>
</evidence>
<keyword evidence="17" id="KW-1185">Reference proteome</keyword>
<evidence type="ECO:0000313" key="17">
    <source>
        <dbReference type="Proteomes" id="UP001600165"/>
    </source>
</evidence>
<dbReference type="PROSITE" id="PS50110">
    <property type="entry name" value="RESPONSE_REGULATORY"/>
    <property type="match status" value="1"/>
</dbReference>
<dbReference type="Gene3D" id="3.30.565.10">
    <property type="entry name" value="Histidine kinase-like ATPase, C-terminal domain"/>
    <property type="match status" value="1"/>
</dbReference>
<dbReference type="InterPro" id="IPR003661">
    <property type="entry name" value="HisK_dim/P_dom"/>
</dbReference>
<dbReference type="CDD" id="cd17546">
    <property type="entry name" value="REC_hyHK_CKI1_RcsC-like"/>
    <property type="match status" value="1"/>
</dbReference>
<keyword evidence="8" id="KW-1133">Transmembrane helix</keyword>
<dbReference type="SUPFAM" id="SSF103190">
    <property type="entry name" value="Sensory domain-like"/>
    <property type="match status" value="1"/>
</dbReference>
<dbReference type="SUPFAM" id="SSF47384">
    <property type="entry name" value="Homodimeric domain of signal transducing histidine kinase"/>
    <property type="match status" value="1"/>
</dbReference>
<feature type="domain" description="Response regulatory" evidence="15">
    <location>
        <begin position="643"/>
        <end position="828"/>
    </location>
</feature>
<feature type="region of interest" description="Disordered" evidence="13">
    <location>
        <begin position="711"/>
        <end position="746"/>
    </location>
</feature>
<evidence type="ECO:0000259" key="15">
    <source>
        <dbReference type="PROSITE" id="PS50110"/>
    </source>
</evidence>